<evidence type="ECO:0000313" key="4">
    <source>
        <dbReference type="Proteomes" id="UP000237144"/>
    </source>
</evidence>
<dbReference type="Pfam" id="PF07393">
    <property type="entry name" value="Sec10_HB"/>
    <property type="match status" value="1"/>
</dbReference>
<feature type="compositionally biased region" description="Low complexity" evidence="1">
    <location>
        <begin position="795"/>
        <end position="807"/>
    </location>
</feature>
<keyword evidence="4" id="KW-1185">Reference proteome</keyword>
<dbReference type="GO" id="GO:0000145">
    <property type="term" value="C:exocyst"/>
    <property type="evidence" value="ECO:0007669"/>
    <property type="project" value="TreeGrafter"/>
</dbReference>
<dbReference type="STRING" id="741276.A0A2S5BD27"/>
<feature type="region of interest" description="Disordered" evidence="1">
    <location>
        <begin position="317"/>
        <end position="344"/>
    </location>
</feature>
<dbReference type="SUPFAM" id="SSF81383">
    <property type="entry name" value="F-box domain"/>
    <property type="match status" value="1"/>
</dbReference>
<evidence type="ECO:0000256" key="1">
    <source>
        <dbReference type="SAM" id="MobiDB-lite"/>
    </source>
</evidence>
<dbReference type="EMBL" id="PJQD01000023">
    <property type="protein sequence ID" value="POY74686.1"/>
    <property type="molecule type" value="Genomic_DNA"/>
</dbReference>
<dbReference type="Proteomes" id="UP000237144">
    <property type="component" value="Unassembled WGS sequence"/>
</dbReference>
<dbReference type="PANTHER" id="PTHR12100">
    <property type="entry name" value="SEC10"/>
    <property type="match status" value="1"/>
</dbReference>
<proteinExistence type="predicted"/>
<feature type="compositionally biased region" description="Basic and acidic residues" evidence="1">
    <location>
        <begin position="122"/>
        <end position="134"/>
    </location>
</feature>
<dbReference type="InterPro" id="IPR048627">
    <property type="entry name" value="Sec10_HB"/>
</dbReference>
<feature type="region of interest" description="Disordered" evidence="1">
    <location>
        <begin position="780"/>
        <end position="807"/>
    </location>
</feature>
<dbReference type="AlphaFoldDB" id="A0A2S5BD27"/>
<dbReference type="GO" id="GO:0006893">
    <property type="term" value="P:Golgi to plasma membrane transport"/>
    <property type="evidence" value="ECO:0007669"/>
    <property type="project" value="TreeGrafter"/>
</dbReference>
<sequence length="1210" mass="130041">MERWSALMPDRASTGGGPSHSHSRSRYHLRTSRGLIPLPAYPSRSQLIGPFPAEAWIVVMQFLPVPDLPQLLLCNKKLAALGKDDRLWRVKLAWLDYKGPGAILGWRDRGSKGHSTASLGLKSEEKGSAAQEPYRDEAPAIARSTIGSIPPPSAAATSAADVEDDFGDFLDVGEDDDETAVGASRRTRSGAAGDEDGFGAFQDPDGAGNDPFGLADGFSDISLEPTRPGPAAGPSSQSGTFAAAAADDLLVLFDDEADGVLAASQGTLSGVAAQDTHHEADSAGTPVDGRSRASTLSLRRPPAVSHLTFATPPVLASPTLVDPADRSAGAASTSSGGTFSFSQGTWTDEGSASTVADGLTPPVARAALGSRTHSSASSMGFPVPVATSTPAASDPEPAQQDAAVIGPLLHVYQKHVSLLLPFYTSLQTQSTSSLVFTVSPPLSPRLRARLLASLLRFTHPLCAPTRSRPQRVTVQRNIQSATDFFESTLLAEFARADDGTGAGLGKAEGGRDEEVMKDKAAILWELNASTTLSQVFVQKRETLFGSGHDPLRNLVKITTPSGTRSDGIDFSAMDEFMTSTLAILTSEGSLIARVFPPEADVLLYFLERVANDVVSDYITSLLAAAQPLQHPLFLLATAATFGQVYRLVDKVLEIEPKNERVTKDRAEDVVFRMFEPLMDDYLQEEGEWIRQVLEGTCEEWDRKTAHDLAVSDPTFLASQNPAQVKRNVLAGFTKVLLLPVTIIPKTAEFGLNAITYGATGVIDTFASLGNQLSNVAAPSSSSAAAKHQRNASVNSMTAPTASAMESTAEASAPASIYPNVPIESSAEAWGGGAPETDLAPGRLSIDANGHIGLVNETASAAASVPSPASAAIPTRTAPGRFDRLQLLLSLDTALQLIQADRDSLKRIQTFTRYPGVYGRKVRDAIEEVFLVLLQVLSEKHVCPAFAQATQQMAAYRPADHEDEAAVAPLVQFFELVHIGDTIQQMVDVYFDKEMATYIDRRDFLNAVVREKKKFEAALDDAVAQGLNAAVNILMASVEHLIATRQGLRDFTPDRDDDFDLAPTRACTAAIETLKQHCDMLRGSTDKQILEVFNQEVGIRLHGILLKHLKRQIVSTQGGLRLIADLNAYHSFVSSLRQPQVTAYFTSLKMVGELFLIDDPKELGALVRDTSRYEGTLSQEDLYELVQRRADWQKIERLVDKAVYGLECVLS</sequence>
<feature type="region of interest" description="Disordered" evidence="1">
    <location>
        <begin position="108"/>
        <end position="134"/>
    </location>
</feature>
<dbReference type="InterPro" id="IPR036047">
    <property type="entry name" value="F-box-like_dom_sf"/>
</dbReference>
<evidence type="ECO:0000313" key="3">
    <source>
        <dbReference type="EMBL" id="POY74686.1"/>
    </source>
</evidence>
<feature type="compositionally biased region" description="Acidic residues" evidence="1">
    <location>
        <begin position="167"/>
        <end position="179"/>
    </location>
</feature>
<dbReference type="Gene3D" id="1.20.58.1970">
    <property type="match status" value="1"/>
</dbReference>
<feature type="region of interest" description="Disordered" evidence="1">
    <location>
        <begin position="1"/>
        <end position="26"/>
    </location>
</feature>
<feature type="compositionally biased region" description="Low complexity" evidence="1">
    <location>
        <begin position="327"/>
        <end position="342"/>
    </location>
</feature>
<feature type="region of interest" description="Disordered" evidence="1">
    <location>
        <begin position="274"/>
        <end position="293"/>
    </location>
</feature>
<dbReference type="PANTHER" id="PTHR12100:SF1">
    <property type="entry name" value="RECYCLIN-1"/>
    <property type="match status" value="1"/>
</dbReference>
<reference evidence="3 4" key="1">
    <citation type="journal article" date="2018" name="Front. Microbiol.">
        <title>Prospects for Fungal Bioremediation of Acidic Radioactive Waste Sites: Characterization and Genome Sequence of Rhodotorula taiwanensis MD1149.</title>
        <authorList>
            <person name="Tkavc R."/>
            <person name="Matrosova V.Y."/>
            <person name="Grichenko O.E."/>
            <person name="Gostincar C."/>
            <person name="Volpe R.P."/>
            <person name="Klimenkova P."/>
            <person name="Gaidamakova E.K."/>
            <person name="Zhou C.E."/>
            <person name="Stewart B.J."/>
            <person name="Lyman M.G."/>
            <person name="Malfatti S.A."/>
            <person name="Rubinfeld B."/>
            <person name="Courtot M."/>
            <person name="Singh J."/>
            <person name="Dalgard C.L."/>
            <person name="Hamilton T."/>
            <person name="Frey K.G."/>
            <person name="Gunde-Cimerman N."/>
            <person name="Dugan L."/>
            <person name="Daly M.J."/>
        </authorList>
    </citation>
    <scope>NUCLEOTIDE SEQUENCE [LARGE SCALE GENOMIC DNA]</scope>
    <source>
        <strain evidence="3 4">MD1149</strain>
    </source>
</reference>
<dbReference type="GO" id="GO:0006887">
    <property type="term" value="P:exocytosis"/>
    <property type="evidence" value="ECO:0007669"/>
    <property type="project" value="TreeGrafter"/>
</dbReference>
<feature type="region of interest" description="Disordered" evidence="1">
    <location>
        <begin position="369"/>
        <end position="398"/>
    </location>
</feature>
<gene>
    <name evidence="3" type="ORF">BMF94_2448</name>
</gene>
<name>A0A2S5BD27_9BASI</name>
<comment type="caution">
    <text evidence="3">The sequence shown here is derived from an EMBL/GenBank/DDBJ whole genome shotgun (WGS) entry which is preliminary data.</text>
</comment>
<accession>A0A2S5BD27</accession>
<organism evidence="3 4">
    <name type="scientific">Rhodotorula taiwanensis</name>
    <dbReference type="NCBI Taxonomy" id="741276"/>
    <lineage>
        <taxon>Eukaryota</taxon>
        <taxon>Fungi</taxon>
        <taxon>Dikarya</taxon>
        <taxon>Basidiomycota</taxon>
        <taxon>Pucciniomycotina</taxon>
        <taxon>Microbotryomycetes</taxon>
        <taxon>Sporidiobolales</taxon>
        <taxon>Sporidiobolaceae</taxon>
        <taxon>Rhodotorula</taxon>
    </lineage>
</organism>
<evidence type="ECO:0000259" key="2">
    <source>
        <dbReference type="Pfam" id="PF07393"/>
    </source>
</evidence>
<feature type="region of interest" description="Disordered" evidence="1">
    <location>
        <begin position="167"/>
        <end position="239"/>
    </location>
</feature>
<dbReference type="InterPro" id="IPR009976">
    <property type="entry name" value="Sec10-like"/>
</dbReference>
<feature type="domain" description="Exocyst complex component Sec10-like alpha-helical bundle" evidence="2">
    <location>
        <begin position="448"/>
        <end position="1195"/>
    </location>
</feature>
<protein>
    <recommendedName>
        <fullName evidence="2">Exocyst complex component Sec10-like alpha-helical bundle domain-containing protein</fullName>
    </recommendedName>
</protein>
<dbReference type="OrthoDB" id="5554140at2759"/>